<evidence type="ECO:0000313" key="2">
    <source>
        <dbReference type="EMBL" id="MCI41289.1"/>
    </source>
</evidence>
<feature type="region of interest" description="Disordered" evidence="1">
    <location>
        <begin position="29"/>
        <end position="56"/>
    </location>
</feature>
<dbReference type="EMBL" id="LXQA010290363">
    <property type="protein sequence ID" value="MCI41289.1"/>
    <property type="molecule type" value="Genomic_DNA"/>
</dbReference>
<dbReference type="AlphaFoldDB" id="A0A392RY12"/>
<organism evidence="2 3">
    <name type="scientific">Trifolium medium</name>
    <dbReference type="NCBI Taxonomy" id="97028"/>
    <lineage>
        <taxon>Eukaryota</taxon>
        <taxon>Viridiplantae</taxon>
        <taxon>Streptophyta</taxon>
        <taxon>Embryophyta</taxon>
        <taxon>Tracheophyta</taxon>
        <taxon>Spermatophyta</taxon>
        <taxon>Magnoliopsida</taxon>
        <taxon>eudicotyledons</taxon>
        <taxon>Gunneridae</taxon>
        <taxon>Pentapetalae</taxon>
        <taxon>rosids</taxon>
        <taxon>fabids</taxon>
        <taxon>Fabales</taxon>
        <taxon>Fabaceae</taxon>
        <taxon>Papilionoideae</taxon>
        <taxon>50 kb inversion clade</taxon>
        <taxon>NPAAA clade</taxon>
        <taxon>Hologalegina</taxon>
        <taxon>IRL clade</taxon>
        <taxon>Trifolieae</taxon>
        <taxon>Trifolium</taxon>
    </lineage>
</organism>
<evidence type="ECO:0000313" key="3">
    <source>
        <dbReference type="Proteomes" id="UP000265520"/>
    </source>
</evidence>
<feature type="non-terminal residue" evidence="2">
    <location>
        <position position="56"/>
    </location>
</feature>
<sequence length="56" mass="6027">MNGEKWRAISPGGVPSRLARIITLARRPKLSPSDTSPDLGLSLEFGPSLTQISSYT</sequence>
<keyword evidence="3" id="KW-1185">Reference proteome</keyword>
<dbReference type="Proteomes" id="UP000265520">
    <property type="component" value="Unassembled WGS sequence"/>
</dbReference>
<comment type="caution">
    <text evidence="2">The sequence shown here is derived from an EMBL/GenBank/DDBJ whole genome shotgun (WGS) entry which is preliminary data.</text>
</comment>
<accession>A0A392RY12</accession>
<evidence type="ECO:0000256" key="1">
    <source>
        <dbReference type="SAM" id="MobiDB-lite"/>
    </source>
</evidence>
<name>A0A392RY12_9FABA</name>
<proteinExistence type="predicted"/>
<protein>
    <submittedName>
        <fullName evidence="2">Uncharacterized protein</fullName>
    </submittedName>
</protein>
<reference evidence="2 3" key="1">
    <citation type="journal article" date="2018" name="Front. Plant Sci.">
        <title>Red Clover (Trifolium pratense) and Zigzag Clover (T. medium) - A Picture of Genomic Similarities and Differences.</title>
        <authorList>
            <person name="Dluhosova J."/>
            <person name="Istvanek J."/>
            <person name="Nedelnik J."/>
            <person name="Repkova J."/>
        </authorList>
    </citation>
    <scope>NUCLEOTIDE SEQUENCE [LARGE SCALE GENOMIC DNA]</scope>
    <source>
        <strain evidence="3">cv. 10/8</strain>
        <tissue evidence="2">Leaf</tissue>
    </source>
</reference>